<keyword evidence="8" id="KW-0521">NADP</keyword>
<evidence type="ECO:0000256" key="8">
    <source>
        <dbReference type="RuleBase" id="RU003881"/>
    </source>
</evidence>
<feature type="compositionally biased region" description="Polar residues" evidence="9">
    <location>
        <begin position="372"/>
        <end position="390"/>
    </location>
</feature>
<dbReference type="EMBL" id="JADEYR010000002">
    <property type="protein sequence ID" value="MBE9403246.1"/>
    <property type="molecule type" value="Genomic_DNA"/>
</dbReference>
<evidence type="ECO:0000256" key="2">
    <source>
        <dbReference type="ARBA" id="ARBA00022827"/>
    </source>
</evidence>
<evidence type="ECO:0000313" key="11">
    <source>
        <dbReference type="EMBL" id="MBE9403246.1"/>
    </source>
</evidence>
<evidence type="ECO:0000256" key="7">
    <source>
        <dbReference type="RuleBase" id="RU003880"/>
    </source>
</evidence>
<dbReference type="SUPFAM" id="SSF51905">
    <property type="entry name" value="FAD/NAD(P)-binding domain"/>
    <property type="match status" value="1"/>
</dbReference>
<keyword evidence="5 7" id="KW-0676">Redox-active center</keyword>
<proteinExistence type="inferred from homology"/>
<gene>
    <name evidence="11" type="primary">trxB</name>
    <name evidence="11" type="ORF">IOE58_03230</name>
</gene>
<dbReference type="InterPro" id="IPR050097">
    <property type="entry name" value="Ferredoxin-NADP_redctase_2"/>
</dbReference>
<dbReference type="InterPro" id="IPR036188">
    <property type="entry name" value="FAD/NAD-bd_sf"/>
</dbReference>
<evidence type="ECO:0000313" key="12">
    <source>
        <dbReference type="Proteomes" id="UP000644727"/>
    </source>
</evidence>
<dbReference type="InterPro" id="IPR005982">
    <property type="entry name" value="Thioredox_Rdtase"/>
</dbReference>
<keyword evidence="1 7" id="KW-0285">Flavoprotein</keyword>
<keyword evidence="2 7" id="KW-0274">FAD</keyword>
<keyword evidence="4" id="KW-1015">Disulfide bond</keyword>
<evidence type="ECO:0000256" key="9">
    <source>
        <dbReference type="SAM" id="MobiDB-lite"/>
    </source>
</evidence>
<feature type="region of interest" description="Disordered" evidence="9">
    <location>
        <begin position="349"/>
        <end position="390"/>
    </location>
</feature>
<evidence type="ECO:0000256" key="4">
    <source>
        <dbReference type="ARBA" id="ARBA00023157"/>
    </source>
</evidence>
<dbReference type="EC" id="1.8.1.9" evidence="7"/>
<dbReference type="Pfam" id="PF07992">
    <property type="entry name" value="Pyr_redox_2"/>
    <property type="match status" value="1"/>
</dbReference>
<dbReference type="PRINTS" id="PR00469">
    <property type="entry name" value="PNDRDTASEII"/>
</dbReference>
<keyword evidence="3 7" id="KW-0560">Oxidoreductase</keyword>
<dbReference type="InterPro" id="IPR008255">
    <property type="entry name" value="Pyr_nucl-diS_OxRdtase_2_AS"/>
</dbReference>
<feature type="domain" description="FAD/NAD(P)-binding" evidence="10">
    <location>
        <begin position="37"/>
        <end position="327"/>
    </location>
</feature>
<protein>
    <recommendedName>
        <fullName evidence="7">Thioredoxin reductase</fullName>
        <ecNumber evidence="7">1.8.1.9</ecNumber>
    </recommendedName>
</protein>
<reference evidence="11 12" key="1">
    <citation type="submission" date="2020-10" db="EMBL/GenBank/DDBJ databases">
        <title>Draft genome and description of Brachybacterium epidermidis sp nov.</title>
        <authorList>
            <person name="Boxberger M."/>
            <person name="La Scola B."/>
        </authorList>
    </citation>
    <scope>NUCLEOTIDE SEQUENCE [LARGE SCALE GENOMIC DNA]</scope>
    <source>
        <strain evidence="11 12">Marseille-Q2903</strain>
    </source>
</reference>
<comment type="subunit">
    <text evidence="7">Homodimer.</text>
</comment>
<dbReference type="PANTHER" id="PTHR48105">
    <property type="entry name" value="THIOREDOXIN REDUCTASE 1-RELATED-RELATED"/>
    <property type="match status" value="1"/>
</dbReference>
<dbReference type="Gene3D" id="3.50.50.60">
    <property type="entry name" value="FAD/NAD(P)-binding domain"/>
    <property type="match status" value="2"/>
</dbReference>
<evidence type="ECO:0000256" key="1">
    <source>
        <dbReference type="ARBA" id="ARBA00022630"/>
    </source>
</evidence>
<dbReference type="PRINTS" id="PR00368">
    <property type="entry name" value="FADPNR"/>
</dbReference>
<evidence type="ECO:0000256" key="5">
    <source>
        <dbReference type="ARBA" id="ARBA00023284"/>
    </source>
</evidence>
<accession>A0ABR9VYJ3</accession>
<keyword evidence="12" id="KW-1185">Reference proteome</keyword>
<evidence type="ECO:0000259" key="10">
    <source>
        <dbReference type="Pfam" id="PF07992"/>
    </source>
</evidence>
<comment type="similarity">
    <text evidence="7">Belongs to the class-II pyridine nucleotide-disulfide oxidoreductase family.</text>
</comment>
<evidence type="ECO:0000256" key="6">
    <source>
        <dbReference type="ARBA" id="ARBA00048132"/>
    </source>
</evidence>
<sequence length="390" mass="41129">MNQPIQALNILGTTPLGATAEPETQQAAPDHSDAPVHDVVIVGSGPAGYTAAVYAARAEMKPVVIAGALDAGGALMTTTDVENFPGFPGGVQGPELMAQMQEQAERFGAEILFEDAVDLQLEGEIKTVTLDDGTVHRAKALIIATGSAYRELGVEGEERLSGKGVSWCATCDGFFFKDQDIVVVGGGDSAVEEATFLTRYATNVTLVHRRDELRASKIMARRAEADPKLRFAWNSQVVSINGEDKVESVTLRDVETGEERTLPTGAVFEAIGHVPRTELLRGKLELDAQGYIVCKDRSTYTSVPGVFAAGDVVDHTYRQAITAAGSGCQAALDAERWLTDQAALAFAGEASPREAAADEVPTEPSAPEAQLTPVTPGTESDASTTLPAAE</sequence>
<dbReference type="PROSITE" id="PS00573">
    <property type="entry name" value="PYRIDINE_REDOX_2"/>
    <property type="match status" value="1"/>
</dbReference>
<comment type="cofactor">
    <cofactor evidence="8">
        <name>FAD</name>
        <dbReference type="ChEBI" id="CHEBI:57692"/>
    </cofactor>
    <text evidence="8">Binds 1 FAD per subunit.</text>
</comment>
<dbReference type="InterPro" id="IPR023753">
    <property type="entry name" value="FAD/NAD-binding_dom"/>
</dbReference>
<dbReference type="GO" id="GO:0004791">
    <property type="term" value="F:thioredoxin-disulfide reductase (NADPH) activity"/>
    <property type="evidence" value="ECO:0007669"/>
    <property type="project" value="UniProtKB-EC"/>
</dbReference>
<dbReference type="NCBIfam" id="TIGR01292">
    <property type="entry name" value="TRX_reduct"/>
    <property type="match status" value="1"/>
</dbReference>
<organism evidence="11 12">
    <name type="scientific">Brachybacterium epidermidis</name>
    <dbReference type="NCBI Taxonomy" id="2781983"/>
    <lineage>
        <taxon>Bacteria</taxon>
        <taxon>Bacillati</taxon>
        <taxon>Actinomycetota</taxon>
        <taxon>Actinomycetes</taxon>
        <taxon>Micrococcales</taxon>
        <taxon>Dermabacteraceae</taxon>
        <taxon>Brachybacterium</taxon>
    </lineage>
</organism>
<evidence type="ECO:0000256" key="3">
    <source>
        <dbReference type="ARBA" id="ARBA00023002"/>
    </source>
</evidence>
<dbReference type="RefSeq" id="WP_193864999.1">
    <property type="nucleotide sequence ID" value="NZ_JADEYR010000002.1"/>
</dbReference>
<dbReference type="Proteomes" id="UP000644727">
    <property type="component" value="Unassembled WGS sequence"/>
</dbReference>
<comment type="catalytic activity">
    <reaction evidence="6 7">
        <text>[thioredoxin]-dithiol + NADP(+) = [thioredoxin]-disulfide + NADPH + H(+)</text>
        <dbReference type="Rhea" id="RHEA:20345"/>
        <dbReference type="Rhea" id="RHEA-COMP:10698"/>
        <dbReference type="Rhea" id="RHEA-COMP:10700"/>
        <dbReference type="ChEBI" id="CHEBI:15378"/>
        <dbReference type="ChEBI" id="CHEBI:29950"/>
        <dbReference type="ChEBI" id="CHEBI:50058"/>
        <dbReference type="ChEBI" id="CHEBI:57783"/>
        <dbReference type="ChEBI" id="CHEBI:58349"/>
        <dbReference type="EC" id="1.8.1.9"/>
    </reaction>
</comment>
<comment type="caution">
    <text evidence="11">The sequence shown here is derived from an EMBL/GenBank/DDBJ whole genome shotgun (WGS) entry which is preliminary data.</text>
</comment>
<name>A0ABR9VYJ3_9MICO</name>